<proteinExistence type="predicted"/>
<accession>A0A5A7UJU5</accession>
<organism evidence="1 3">
    <name type="scientific">Cucumis melo var. makuwa</name>
    <name type="common">Oriental melon</name>
    <dbReference type="NCBI Taxonomy" id="1194695"/>
    <lineage>
        <taxon>Eukaryota</taxon>
        <taxon>Viridiplantae</taxon>
        <taxon>Streptophyta</taxon>
        <taxon>Embryophyta</taxon>
        <taxon>Tracheophyta</taxon>
        <taxon>Spermatophyta</taxon>
        <taxon>Magnoliopsida</taxon>
        <taxon>eudicotyledons</taxon>
        <taxon>Gunneridae</taxon>
        <taxon>Pentapetalae</taxon>
        <taxon>rosids</taxon>
        <taxon>fabids</taxon>
        <taxon>Cucurbitales</taxon>
        <taxon>Cucurbitaceae</taxon>
        <taxon>Benincaseae</taxon>
        <taxon>Cucumis</taxon>
    </lineage>
</organism>
<name>A0A5A7UJU5_CUCMM</name>
<dbReference type="OrthoDB" id="414945at2759"/>
<gene>
    <name evidence="2" type="ORF">E5676_scaffold1278G00060</name>
    <name evidence="1" type="ORF">E6C27_scaffold406G001000</name>
</gene>
<dbReference type="EMBL" id="SSTD01019361">
    <property type="protein sequence ID" value="TYJ96588.1"/>
    <property type="molecule type" value="Genomic_DNA"/>
</dbReference>
<dbReference type="STRING" id="1194695.A0A5A7UJU5"/>
<evidence type="ECO:0000313" key="3">
    <source>
        <dbReference type="Proteomes" id="UP000321393"/>
    </source>
</evidence>
<reference evidence="3 4" key="1">
    <citation type="submission" date="2019-08" db="EMBL/GenBank/DDBJ databases">
        <title>Draft genome sequences of two oriental melons (Cucumis melo L. var makuwa).</title>
        <authorList>
            <person name="Kwon S.-Y."/>
        </authorList>
    </citation>
    <scope>NUCLEOTIDE SEQUENCE [LARGE SCALE GENOMIC DNA]</scope>
    <source>
        <strain evidence="4">cv. Chang Bougi</strain>
        <strain evidence="3">cv. SW 3</strain>
        <tissue evidence="1">Leaf</tissue>
    </source>
</reference>
<comment type="caution">
    <text evidence="1">The sequence shown here is derived from an EMBL/GenBank/DDBJ whole genome shotgun (WGS) entry which is preliminary data.</text>
</comment>
<dbReference type="AlphaFoldDB" id="A0A5A7UJU5"/>
<protein>
    <submittedName>
        <fullName evidence="1 2">Mitochondrial protein</fullName>
    </submittedName>
</protein>
<dbReference type="Proteomes" id="UP000321393">
    <property type="component" value="Unassembled WGS sequence"/>
</dbReference>
<dbReference type="Proteomes" id="UP000321947">
    <property type="component" value="Unassembled WGS sequence"/>
</dbReference>
<dbReference type="PANTHER" id="PTHR11439:SF467">
    <property type="entry name" value="INTEGRASE CATALYTIC DOMAIN-CONTAINING PROTEIN"/>
    <property type="match status" value="1"/>
</dbReference>
<dbReference type="EMBL" id="SSTE01008657">
    <property type="protein sequence ID" value="KAA0054877.1"/>
    <property type="molecule type" value="Genomic_DNA"/>
</dbReference>
<evidence type="ECO:0000313" key="4">
    <source>
        <dbReference type="Proteomes" id="UP000321947"/>
    </source>
</evidence>
<evidence type="ECO:0000313" key="1">
    <source>
        <dbReference type="EMBL" id="KAA0054877.1"/>
    </source>
</evidence>
<dbReference type="PANTHER" id="PTHR11439">
    <property type="entry name" value="GAG-POL-RELATED RETROTRANSPOSON"/>
    <property type="match status" value="1"/>
</dbReference>
<evidence type="ECO:0000313" key="2">
    <source>
        <dbReference type="EMBL" id="TYJ96588.1"/>
    </source>
</evidence>
<sequence length="187" mass="20726">MISTDEYVKFQNYQDSLQASSSSTPVASTVALGSCDEYVDDIVITRNDASGISSLKNFFQGKLGAKPSGTPMMPNQQLVQEGKLLDHWVVVEQILRCLKAVLRRGILYKDHGHTRVECFSNDDCAGSRKDRRSTSGYCVFVGGNLVSWKRYVKTREQLGDILTKAVNGARISYLCNKLSMIKIFASA</sequence>